<dbReference type="Pfam" id="PF23771">
    <property type="entry name" value="DUF7168"/>
    <property type="match status" value="1"/>
</dbReference>
<dbReference type="RefSeq" id="WP_017806103.1">
    <property type="nucleotide sequence ID" value="NZ_JBANLW010000170.1"/>
</dbReference>
<feature type="compositionally biased region" description="Basic and acidic residues" evidence="1">
    <location>
        <begin position="227"/>
        <end position="240"/>
    </location>
</feature>
<dbReference type="EMBL" id="UGHK01000002">
    <property type="protein sequence ID" value="STO72518.1"/>
    <property type="molecule type" value="Genomic_DNA"/>
</dbReference>
<dbReference type="AlphaFoldDB" id="A0A377IVA6"/>
<dbReference type="EMBL" id="UGHK01000002">
    <property type="protein sequence ID" value="STO71083.1"/>
    <property type="molecule type" value="Genomic_DNA"/>
</dbReference>
<organism evidence="6 7">
    <name type="scientific">Avibacterium paragallinarum</name>
    <name type="common">Haemophilus gallinarum</name>
    <dbReference type="NCBI Taxonomy" id="728"/>
    <lineage>
        <taxon>Bacteria</taxon>
        <taxon>Pseudomonadati</taxon>
        <taxon>Pseudomonadota</taxon>
        <taxon>Gammaproteobacteria</taxon>
        <taxon>Pasteurellales</taxon>
        <taxon>Pasteurellaceae</taxon>
        <taxon>Avibacterium</taxon>
    </lineage>
</organism>
<feature type="domain" description="DUF2786" evidence="2">
    <location>
        <begin position="5"/>
        <end position="43"/>
    </location>
</feature>
<proteinExistence type="predicted"/>
<feature type="region of interest" description="Disordered" evidence="1">
    <location>
        <begin position="219"/>
        <end position="240"/>
    </location>
</feature>
<evidence type="ECO:0000313" key="5">
    <source>
        <dbReference type="EMBL" id="STO72518.1"/>
    </source>
</evidence>
<dbReference type="PIRSF" id="PIRSF028111">
    <property type="entry name" value="UCP028111"/>
    <property type="match status" value="1"/>
</dbReference>
<evidence type="ECO:0000313" key="7">
    <source>
        <dbReference type="Proteomes" id="UP000254465"/>
    </source>
</evidence>
<evidence type="ECO:0000259" key="2">
    <source>
        <dbReference type="Pfam" id="PF10979"/>
    </source>
</evidence>
<dbReference type="InterPro" id="IPR024498">
    <property type="entry name" value="DUF2786"/>
</dbReference>
<evidence type="ECO:0000259" key="3">
    <source>
        <dbReference type="Pfam" id="PF23771"/>
    </source>
</evidence>
<dbReference type="Pfam" id="PF10979">
    <property type="entry name" value="DUF2786"/>
    <property type="match status" value="1"/>
</dbReference>
<evidence type="ECO:0000256" key="1">
    <source>
        <dbReference type="SAM" id="MobiDB-lite"/>
    </source>
</evidence>
<protein>
    <submittedName>
        <fullName evidence="6">Protein of uncharacterized function (DUF2786)</fullName>
    </submittedName>
</protein>
<dbReference type="EMBL" id="UGHK01000003">
    <property type="protein sequence ID" value="STO92039.1"/>
    <property type="molecule type" value="Genomic_DNA"/>
</dbReference>
<name>A0A377IVA6_AVIPA</name>
<evidence type="ECO:0000313" key="4">
    <source>
        <dbReference type="EMBL" id="STO71083.1"/>
    </source>
</evidence>
<evidence type="ECO:0000313" key="6">
    <source>
        <dbReference type="EMBL" id="STO92039.1"/>
    </source>
</evidence>
<feature type="domain" description="DUF7168" evidence="3">
    <location>
        <begin position="45"/>
        <end position="185"/>
    </location>
</feature>
<gene>
    <name evidence="4" type="ORF">NCTC11296_00978</name>
    <name evidence="5" type="ORF">NCTC11296_02446</name>
    <name evidence="6" type="ORF">NCTC11296_03175</name>
</gene>
<dbReference type="InterPro" id="IPR016868">
    <property type="entry name" value="Phage_B3_Orf5"/>
</dbReference>
<accession>A0A377IVA6</accession>
<dbReference type="Proteomes" id="UP000254465">
    <property type="component" value="Unassembled WGS sequence"/>
</dbReference>
<sequence>MKREKLLRKIKKLLALSKSSNPHEAAKALEMAQKLMAEHQINQVDIEVSSIHNQKRFAMKTARYVLMLSGVIRKAFGVEAYVANYYDDGSEYGEGLCHMVFFGVQEKPTIASYCFDVLYRQLQKARKAFNAKQNKKLKRSTLIARADAFCEGWVMGVAKNVEKFAVSEEESQLMSAYYKTKVESARNFGKCKSRESGNTKEKNDNSRWLGFEEGRKVELNHGVNGTETKKLGAKNENDIN</sequence>
<dbReference type="InterPro" id="IPR055592">
    <property type="entry name" value="DUF7168"/>
</dbReference>
<reference evidence="6 7" key="1">
    <citation type="submission" date="2018-06" db="EMBL/GenBank/DDBJ databases">
        <authorList>
            <consortium name="Pathogen Informatics"/>
            <person name="Doyle S."/>
        </authorList>
    </citation>
    <scope>NUCLEOTIDE SEQUENCE [LARGE SCALE GENOMIC DNA]</scope>
    <source>
        <strain evidence="6 7">NCTC11296</strain>
    </source>
</reference>